<dbReference type="PROSITE" id="PS00108">
    <property type="entry name" value="PROTEIN_KINASE_ST"/>
    <property type="match status" value="1"/>
</dbReference>
<evidence type="ECO:0000313" key="10">
    <source>
        <dbReference type="Proteomes" id="UP000318571"/>
    </source>
</evidence>
<keyword evidence="5" id="KW-0175">Coiled coil</keyword>
<dbReference type="PANTHER" id="PTHR14030:SF4">
    <property type="entry name" value="BUB1 KINASE, ISOFORM A-RELATED"/>
    <property type="match status" value="1"/>
</dbReference>
<feature type="compositionally biased region" description="Polar residues" evidence="6">
    <location>
        <begin position="1125"/>
        <end position="1141"/>
    </location>
</feature>
<feature type="compositionally biased region" description="Pro residues" evidence="6">
    <location>
        <begin position="898"/>
        <end position="909"/>
    </location>
</feature>
<dbReference type="GO" id="GO:0051754">
    <property type="term" value="P:meiotic sister chromatid cohesion, centromeric"/>
    <property type="evidence" value="ECO:0007669"/>
    <property type="project" value="TreeGrafter"/>
</dbReference>
<dbReference type="GO" id="GO:0007094">
    <property type="term" value="P:mitotic spindle assembly checkpoint signaling"/>
    <property type="evidence" value="ECO:0007669"/>
    <property type="project" value="InterPro"/>
</dbReference>
<evidence type="ECO:0000259" key="7">
    <source>
        <dbReference type="PROSITE" id="PS50011"/>
    </source>
</evidence>
<name>A0A553P4A4_TIGCA</name>
<dbReference type="PROSITE" id="PS51489">
    <property type="entry name" value="BUB1_N"/>
    <property type="match status" value="1"/>
</dbReference>
<feature type="compositionally biased region" description="Basic and acidic residues" evidence="6">
    <location>
        <begin position="864"/>
        <end position="873"/>
    </location>
</feature>
<feature type="compositionally biased region" description="Low complexity" evidence="6">
    <location>
        <begin position="657"/>
        <end position="668"/>
    </location>
</feature>
<gene>
    <name evidence="9" type="ORF">TCAL_10504</name>
</gene>
<dbReference type="EMBL" id="VCGU01000008">
    <property type="protein sequence ID" value="TRY72519.1"/>
    <property type="molecule type" value="Genomic_DNA"/>
</dbReference>
<dbReference type="SUPFAM" id="SSF56112">
    <property type="entry name" value="Protein kinase-like (PK-like)"/>
    <property type="match status" value="1"/>
</dbReference>
<dbReference type="PROSITE" id="PS50011">
    <property type="entry name" value="PROTEIN_KINASE_DOM"/>
    <property type="match status" value="1"/>
</dbReference>
<feature type="region of interest" description="Disordered" evidence="6">
    <location>
        <begin position="291"/>
        <end position="317"/>
    </location>
</feature>
<feature type="compositionally biased region" description="Low complexity" evidence="6">
    <location>
        <begin position="924"/>
        <end position="934"/>
    </location>
</feature>
<feature type="coiled-coil region" evidence="5">
    <location>
        <begin position="1617"/>
        <end position="1704"/>
    </location>
</feature>
<feature type="region of interest" description="Disordered" evidence="6">
    <location>
        <begin position="542"/>
        <end position="599"/>
    </location>
</feature>
<comment type="subcellular location">
    <subcellularLocation>
        <location evidence="1">Chromosome</location>
        <location evidence="1">Centromere</location>
        <location evidence="1">Kinetochore</location>
    </subcellularLocation>
</comment>
<feature type="compositionally biased region" description="Acidic residues" evidence="6">
    <location>
        <begin position="766"/>
        <end position="784"/>
    </location>
</feature>
<dbReference type="InterPro" id="IPR011009">
    <property type="entry name" value="Kinase-like_dom_sf"/>
</dbReference>
<dbReference type="InterPro" id="IPR046349">
    <property type="entry name" value="C1-like_sf"/>
</dbReference>
<feature type="region of interest" description="Disordered" evidence="6">
    <location>
        <begin position="766"/>
        <end position="935"/>
    </location>
</feature>
<feature type="compositionally biased region" description="Low complexity" evidence="6">
    <location>
        <begin position="297"/>
        <end position="313"/>
    </location>
</feature>
<dbReference type="PANTHER" id="PTHR14030">
    <property type="entry name" value="MITOTIC CHECKPOINT SERINE/THREONINE-PROTEIN KINASE BUB1"/>
    <property type="match status" value="1"/>
</dbReference>
<sequence length="1779" mass="199147">YFEGEIRRSDLSDPLGVWCQYVDWIEQTYPKGGPEANLKLVLEQAIKTFKNDSEQNQDPRYCQIWIKYAHLSQAPLEMFDFMWSNQLCVSVPDFYVSWAWQLESAGNFKKAEKVFNQGLKRVDPKDGARERVERQYHLFQARVLQHTLQEPPPAQDPPPPATEERAVLASLRGHGKSQKVGSLRIGPAKMSDRPGPLASGPPEEPPPSNNGRKLPFAIHTDENDPAVSNFNQPIVPSHATGENLPFKKDQNRENELKAGKWTQKGGVIGRKSEAVPLDQIASKPAFAIHQDECDPLGSGPVSGTSSTATSGAVNPTDSRVLSVKKKEDLNHGDIPLAIFEDPDPSKHPMYCKHLVYQGGTEFSFEELRALKWRKRRQELQDEAVALEERRRILQEIEAQRIALKEEQESFQRMQEQSRHQQRERELELKRWQETVQSQEQEFKDSQTKAMERQQMEIQLLKDTLERQQIEFRRSQEEMMRSLQANKTAEQKIWNESMVKKVKSTADGSSSSSIRHEDPKTVPTESTSSCSASLLDDTASLVNANPLGKRSSGGAVEKSRSHHQPHETNKDGVNRLNSQRTPPRESSENSAANAFVQPSPTINTKEAFNLMKQMWGNPTPQPPTLIQSDKESPFRKKAKTSFPIYTDENVQMPPPPSSSTRTKSSSGTPFPIFVEEATPTSSASASSTAKSKTDFRVYTDENAPMSSGIKVKPTFPGFQSQKVDPECKENIPPPGTELPAVPSEMREKAGILQLAKNVPFIPLDIQEEQALQEDQEDSGNDQDDHDQEKGPRSPLSLERLPPRPPPPQSSSNNHKLASNPNMTLALPTMEAFEEMAQRVSTPYHGRHYTPTHEDDDGDTCAVEIVFKKPADKKPAAQVESSKSIPSPDQTQGNGTAPSEPEPTQPPPINPLSPIMETSREHNYKSSSSSGQSMMMAHQSTNKSHWGNTNLFQPRDAGLTTTQQHMNVTDARTPGGGLGLLSKSSVKAHPEMTVSSGYIADNSSARTPGYPLKADKKPLLTPVQPPIQTQASKPMMLNRYQGEEDEEDEEDEEMTGCVNILAQFKKDAGIASTSKPAQRSMLDHSKAPTSQATTMMMNGRSFAQDSLREDESILRDVEKASFLVAPPQSSHQRSHLPTPQTPSLMLSMASFRNDNDVSAFRPSNCGPELEVSPALETSRSSSSPAPNLDFTDLGQDVEVTAPAPKLEDTQQADDCRRSTAFSGVTSQLKTLDLNAVQDPFDEDLKRSLLSNLTVPVAKRHGYYRVYSPVPQIKPNREVQIGHNSFLVGSCQGEGSYGKVFKAMKKEDANPNETIADMDVVLKVQKPASEWEFYICSEIHQRLRDCHQDQNRFMTIPRCFNFDDGSVFVSEHQQATLLDVVNAMTNGLAKSMFETVALYYLHEMLTIAQQLQTVQIVHGDIKPDNFLIPAFPSINEDAQSGAEVFTTQSRLPTLQLIDYGRSIDMSLFPVGTTFTEVFQTQDLRTPEMLRGRPWSYQLDFFGIASTAHVLLHGSYLKLAQKSDDNAFFAPQAPLKRWHDGEFWRDFFDAFLNVPSVAELPNLPEWQSRIADLVFRKKIRNFSEVVSNMSLAMRKSFQKGMQKVSGHVHPKAPRRKFKGQASDLERILTRKRAQLKRAQDLKASLMQLETQQSQTQLALEKLKTRLKSVQEEIQATVTDPEYLRSGQIEQLQIKITETELRLIDFNETPVVAQEGELHDEDDDEFREYEANCCQCEDPFPIDHLFACQECGALFCTQCLSLMTEHLSNCPDSRPSAPSAQSSS</sequence>
<reference evidence="9 10" key="1">
    <citation type="journal article" date="2018" name="Nat. Ecol. Evol.">
        <title>Genomic signatures of mitonuclear coevolution across populations of Tigriopus californicus.</title>
        <authorList>
            <person name="Barreto F.S."/>
            <person name="Watson E.T."/>
            <person name="Lima T.G."/>
            <person name="Willett C.S."/>
            <person name="Edmands S."/>
            <person name="Li W."/>
            <person name="Burton R.S."/>
        </authorList>
    </citation>
    <scope>NUCLEOTIDE SEQUENCE [LARGE SCALE GENOMIC DNA]</scope>
    <source>
        <strain evidence="9 10">San Diego</strain>
    </source>
</reference>
<keyword evidence="2" id="KW-0158">Chromosome</keyword>
<evidence type="ECO:0000256" key="2">
    <source>
        <dbReference type="ARBA" id="ARBA00022454"/>
    </source>
</evidence>
<feature type="region of interest" description="Disordered" evidence="6">
    <location>
        <begin position="1069"/>
        <end position="1088"/>
    </location>
</feature>
<dbReference type="Pfam" id="PF08311">
    <property type="entry name" value="Mad3_BUB1_I"/>
    <property type="match status" value="1"/>
</dbReference>
<organism evidence="9 10">
    <name type="scientific">Tigriopus californicus</name>
    <name type="common">Marine copepod</name>
    <dbReference type="NCBI Taxonomy" id="6832"/>
    <lineage>
        <taxon>Eukaryota</taxon>
        <taxon>Metazoa</taxon>
        <taxon>Ecdysozoa</taxon>
        <taxon>Arthropoda</taxon>
        <taxon>Crustacea</taxon>
        <taxon>Multicrustacea</taxon>
        <taxon>Hexanauplia</taxon>
        <taxon>Copepoda</taxon>
        <taxon>Harpacticoida</taxon>
        <taxon>Harpacticidae</taxon>
        <taxon>Tigriopus</taxon>
    </lineage>
</organism>
<feature type="domain" description="Protein kinase" evidence="7">
    <location>
        <begin position="1283"/>
        <end position="1608"/>
    </location>
</feature>
<dbReference type="STRING" id="6832.A0A553P4A4"/>
<feature type="compositionally biased region" description="Polar residues" evidence="6">
    <location>
        <begin position="811"/>
        <end position="821"/>
    </location>
</feature>
<dbReference type="Pfam" id="PF00069">
    <property type="entry name" value="Pkinase"/>
    <property type="match status" value="1"/>
</dbReference>
<keyword evidence="4" id="KW-0137">Centromere</keyword>
<dbReference type="GO" id="GO:0000776">
    <property type="term" value="C:kinetochore"/>
    <property type="evidence" value="ECO:0007669"/>
    <property type="project" value="UniProtKB-KW"/>
</dbReference>
<evidence type="ECO:0000256" key="1">
    <source>
        <dbReference type="ARBA" id="ARBA00004629"/>
    </source>
</evidence>
<dbReference type="InterPro" id="IPR008271">
    <property type="entry name" value="Ser/Thr_kinase_AS"/>
</dbReference>
<evidence type="ECO:0008006" key="11">
    <source>
        <dbReference type="Google" id="ProtNLM"/>
    </source>
</evidence>
<feature type="region of interest" description="Disordered" evidence="6">
    <location>
        <begin position="171"/>
        <end position="252"/>
    </location>
</feature>
<proteinExistence type="predicted"/>
<feature type="region of interest" description="Disordered" evidence="6">
    <location>
        <begin position="503"/>
        <end position="530"/>
    </location>
</feature>
<feature type="region of interest" description="Disordered" evidence="6">
    <location>
        <begin position="1122"/>
        <end position="1141"/>
    </location>
</feature>
<evidence type="ECO:0000259" key="8">
    <source>
        <dbReference type="PROSITE" id="PS51489"/>
    </source>
</evidence>
<feature type="compositionally biased region" description="Polar residues" evidence="6">
    <location>
        <begin position="1173"/>
        <end position="1183"/>
    </location>
</feature>
<keyword evidence="3" id="KW-0995">Kinetochore</keyword>
<dbReference type="InterPro" id="IPR000719">
    <property type="entry name" value="Prot_kinase_dom"/>
</dbReference>
<feature type="compositionally biased region" description="Low complexity" evidence="6">
    <location>
        <begin position="676"/>
        <end position="689"/>
    </location>
</feature>
<feature type="compositionally biased region" description="Basic and acidic residues" evidence="6">
    <location>
        <begin position="563"/>
        <end position="572"/>
    </location>
</feature>
<feature type="region of interest" description="Disordered" evidence="6">
    <location>
        <begin position="612"/>
        <end position="740"/>
    </location>
</feature>
<dbReference type="GO" id="GO:0005524">
    <property type="term" value="F:ATP binding"/>
    <property type="evidence" value="ECO:0007669"/>
    <property type="project" value="InterPro"/>
</dbReference>
<evidence type="ECO:0000256" key="6">
    <source>
        <dbReference type="SAM" id="MobiDB-lite"/>
    </source>
</evidence>
<dbReference type="OMA" id="QMFNMFI"/>
<evidence type="ECO:0000313" key="9">
    <source>
        <dbReference type="EMBL" id="TRY72519.1"/>
    </source>
</evidence>
<dbReference type="SMART" id="SM00777">
    <property type="entry name" value="Mad3_BUB1_I"/>
    <property type="match status" value="1"/>
</dbReference>
<feature type="compositionally biased region" description="Polar residues" evidence="6">
    <location>
        <begin position="587"/>
        <end position="599"/>
    </location>
</feature>
<dbReference type="InterPro" id="IPR013212">
    <property type="entry name" value="Mad3/Bub1_I"/>
</dbReference>
<feature type="coiled-coil region" evidence="5">
    <location>
        <begin position="369"/>
        <end position="477"/>
    </location>
</feature>
<dbReference type="Gene3D" id="1.10.510.10">
    <property type="entry name" value="Transferase(Phosphotransferase) domain 1"/>
    <property type="match status" value="1"/>
</dbReference>
<feature type="domain" description="BUB1 N-terminal" evidence="8">
    <location>
        <begin position="2"/>
        <end position="163"/>
    </location>
</feature>
<evidence type="ECO:0000256" key="5">
    <source>
        <dbReference type="SAM" id="Coils"/>
    </source>
</evidence>
<comment type="caution">
    <text evidence="9">The sequence shown here is derived from an EMBL/GenBank/DDBJ whole genome shotgun (WGS) entry which is preliminary data.</text>
</comment>
<dbReference type="Proteomes" id="UP000318571">
    <property type="component" value="Chromosome 7"/>
</dbReference>
<dbReference type="GO" id="GO:0005634">
    <property type="term" value="C:nucleus"/>
    <property type="evidence" value="ECO:0007669"/>
    <property type="project" value="TreeGrafter"/>
</dbReference>
<keyword evidence="10" id="KW-1185">Reference proteome</keyword>
<evidence type="ECO:0000256" key="4">
    <source>
        <dbReference type="ARBA" id="ARBA00023328"/>
    </source>
</evidence>
<protein>
    <recommendedName>
        <fullName evidence="11">Protein kinase domain-containing protein</fullName>
    </recommendedName>
</protein>
<dbReference type="InterPro" id="IPR015661">
    <property type="entry name" value="Bub1/Mad3"/>
</dbReference>
<dbReference type="GO" id="GO:0032991">
    <property type="term" value="C:protein-containing complex"/>
    <property type="evidence" value="ECO:0007669"/>
    <property type="project" value="UniProtKB-ARBA"/>
</dbReference>
<dbReference type="Gene3D" id="1.25.40.430">
    <property type="match status" value="1"/>
</dbReference>
<accession>A0A553P4A4</accession>
<dbReference type="SUPFAM" id="SSF57889">
    <property type="entry name" value="Cysteine-rich domain"/>
    <property type="match status" value="1"/>
</dbReference>
<evidence type="ECO:0000256" key="3">
    <source>
        <dbReference type="ARBA" id="ARBA00022838"/>
    </source>
</evidence>
<dbReference type="GO" id="GO:0004672">
    <property type="term" value="F:protein kinase activity"/>
    <property type="evidence" value="ECO:0007669"/>
    <property type="project" value="InterPro"/>
</dbReference>
<feature type="non-terminal residue" evidence="9">
    <location>
        <position position="1"/>
    </location>
</feature>
<dbReference type="Gene3D" id="6.10.130.20">
    <property type="match status" value="1"/>
</dbReference>
<feature type="compositionally biased region" description="Polar residues" evidence="6">
    <location>
        <begin position="877"/>
        <end position="895"/>
    </location>
</feature>
<feature type="region of interest" description="Disordered" evidence="6">
    <location>
        <begin position="1155"/>
        <end position="1189"/>
    </location>
</feature>
<dbReference type="SMART" id="SM00220">
    <property type="entry name" value="S_TKc"/>
    <property type="match status" value="1"/>
</dbReference>